<name>A0A5F2BUB2_9LEPT</name>
<gene>
    <name evidence="2" type="ORF">EHQ76_01560</name>
</gene>
<feature type="transmembrane region" description="Helical" evidence="1">
    <location>
        <begin position="143"/>
        <end position="160"/>
    </location>
</feature>
<evidence type="ECO:0000256" key="1">
    <source>
        <dbReference type="SAM" id="Phobius"/>
    </source>
</evidence>
<dbReference type="RefSeq" id="WP_135669451.1">
    <property type="nucleotide sequence ID" value="NZ_RQGN01000010.1"/>
</dbReference>
<dbReference type="OrthoDB" id="1453741at2"/>
<keyword evidence="1" id="KW-0812">Transmembrane</keyword>
<organism evidence="2 3">
    <name type="scientific">Leptospira barantonii</name>
    <dbReference type="NCBI Taxonomy" id="2023184"/>
    <lineage>
        <taxon>Bacteria</taxon>
        <taxon>Pseudomonadati</taxon>
        <taxon>Spirochaetota</taxon>
        <taxon>Spirochaetia</taxon>
        <taxon>Leptospirales</taxon>
        <taxon>Leptospiraceae</taxon>
        <taxon>Leptospira</taxon>
    </lineage>
</organism>
<reference evidence="2 3" key="1">
    <citation type="journal article" date="2019" name="PLoS Negl. Trop. Dis.">
        <title>Revisiting the worldwide diversity of Leptospira species in the environment.</title>
        <authorList>
            <person name="Vincent A.T."/>
            <person name="Schiettekatte O."/>
            <person name="Bourhy P."/>
            <person name="Veyrier F.J."/>
            <person name="Picardeau M."/>
        </authorList>
    </citation>
    <scope>NUCLEOTIDE SEQUENCE [LARGE SCALE GENOMIC DNA]</scope>
    <source>
        <strain evidence="2 3">201702444</strain>
    </source>
</reference>
<evidence type="ECO:0000313" key="3">
    <source>
        <dbReference type="Proteomes" id="UP000298429"/>
    </source>
</evidence>
<proteinExistence type="predicted"/>
<keyword evidence="1" id="KW-1133">Transmembrane helix</keyword>
<accession>A0A5F2BUB2</accession>
<keyword evidence="1" id="KW-0472">Membrane</keyword>
<feature type="transmembrane region" description="Helical" evidence="1">
    <location>
        <begin position="86"/>
        <end position="105"/>
    </location>
</feature>
<sequence>MTSKTLPTKIILFSALFTYSWIVSQSYMYVIALENVQMAMDAPSYIELRQLLDTSFKANFKFAMIGALASNLLLVIFTARNYRSPFFIAATLSFLALIVDTLLTLKGNVPLNELINTWTTTNYPADWSETRADWLRIFHYRQIANGSGFVILLAGTIFGLRDTSYMRNQ</sequence>
<feature type="transmembrane region" description="Helical" evidence="1">
    <location>
        <begin position="12"/>
        <end position="32"/>
    </location>
</feature>
<evidence type="ECO:0000313" key="2">
    <source>
        <dbReference type="EMBL" id="TGM09723.1"/>
    </source>
</evidence>
<protein>
    <submittedName>
        <fullName evidence="2">DUF1772 domain-containing protein</fullName>
    </submittedName>
</protein>
<comment type="caution">
    <text evidence="2">The sequence shown here is derived from an EMBL/GenBank/DDBJ whole genome shotgun (WGS) entry which is preliminary data.</text>
</comment>
<dbReference type="EMBL" id="RQGN01000010">
    <property type="protein sequence ID" value="TGM09723.1"/>
    <property type="molecule type" value="Genomic_DNA"/>
</dbReference>
<dbReference type="Proteomes" id="UP000298429">
    <property type="component" value="Unassembled WGS sequence"/>
</dbReference>
<feature type="transmembrane region" description="Helical" evidence="1">
    <location>
        <begin position="60"/>
        <end position="79"/>
    </location>
</feature>
<dbReference type="AlphaFoldDB" id="A0A5F2BUB2"/>